<dbReference type="RefSeq" id="WP_014777479.1">
    <property type="nucleotide sequence ID" value="NC_018012.1"/>
</dbReference>
<gene>
    <name evidence="3" type="ordered locus">Thivi_0957</name>
</gene>
<reference evidence="3 4" key="1">
    <citation type="submission" date="2012-06" db="EMBL/GenBank/DDBJ databases">
        <title>Complete sequence of Thiocystis violascens DSM 198.</title>
        <authorList>
            <consortium name="US DOE Joint Genome Institute"/>
            <person name="Lucas S."/>
            <person name="Han J."/>
            <person name="Lapidus A."/>
            <person name="Cheng J.-F."/>
            <person name="Goodwin L."/>
            <person name="Pitluck S."/>
            <person name="Peters L."/>
            <person name="Ovchinnikova G."/>
            <person name="Teshima H."/>
            <person name="Detter J.C."/>
            <person name="Han C."/>
            <person name="Tapia R."/>
            <person name="Land M."/>
            <person name="Hauser L."/>
            <person name="Kyrpides N."/>
            <person name="Ivanova N."/>
            <person name="Pagani I."/>
            <person name="Vogl K."/>
            <person name="Liu Z."/>
            <person name="Frigaard N.-U."/>
            <person name="Bryant D."/>
            <person name="Woyke T."/>
        </authorList>
    </citation>
    <scope>NUCLEOTIDE SEQUENCE [LARGE SCALE GENOMIC DNA]</scope>
    <source>
        <strain evidence="4">ATCC 17096 / DSM 198 / 6111</strain>
    </source>
</reference>
<feature type="signal peptide" evidence="1">
    <location>
        <begin position="1"/>
        <end position="26"/>
    </location>
</feature>
<evidence type="ECO:0000259" key="2">
    <source>
        <dbReference type="Pfam" id="PF07603"/>
    </source>
</evidence>
<dbReference type="EMBL" id="CP003154">
    <property type="protein sequence ID" value="AFL72992.1"/>
    <property type="molecule type" value="Genomic_DNA"/>
</dbReference>
<organism evidence="3 4">
    <name type="scientific">Thiocystis violascens (strain ATCC 17096 / DSM 198 / 6111)</name>
    <name type="common">Chromatium violascens</name>
    <dbReference type="NCBI Taxonomy" id="765911"/>
    <lineage>
        <taxon>Bacteria</taxon>
        <taxon>Pseudomonadati</taxon>
        <taxon>Pseudomonadota</taxon>
        <taxon>Gammaproteobacteria</taxon>
        <taxon>Chromatiales</taxon>
        <taxon>Chromatiaceae</taxon>
        <taxon>Thiocystis</taxon>
    </lineage>
</organism>
<feature type="domain" description="Lcl C-terminal" evidence="2">
    <location>
        <begin position="57"/>
        <end position="178"/>
    </location>
</feature>
<dbReference type="Pfam" id="PF07603">
    <property type="entry name" value="Lcl_C"/>
    <property type="match status" value="1"/>
</dbReference>
<keyword evidence="4" id="KW-1185">Reference proteome</keyword>
<keyword evidence="1" id="KW-0732">Signal</keyword>
<dbReference type="STRING" id="765911.Thivi_0957"/>
<dbReference type="InterPro" id="IPR011460">
    <property type="entry name" value="Lcl_C"/>
</dbReference>
<dbReference type="PANTHER" id="PTHR35812:SF1">
    <property type="entry name" value="LIPOPROTEIN"/>
    <property type="match status" value="1"/>
</dbReference>
<evidence type="ECO:0000313" key="3">
    <source>
        <dbReference type="EMBL" id="AFL72992.1"/>
    </source>
</evidence>
<dbReference type="Proteomes" id="UP000006062">
    <property type="component" value="Chromosome"/>
</dbReference>
<sequence>MYSRNQSRRGGLTILLLLTPLHATLAADIPSATDACVGGQPETAPSTEFVAIEDGSVIRHERTTLEWQRCGRGQTWNGTTNLCDGKPTAYTWEKATRMATALEGGWRLPTGEELLSIVEKCHVSPAINPQVFPNTPASLFWSSSSDTGGLNRAWSVSFFTGSPYRPGKIQSGRIRLVRGTMKETPPAAP</sequence>
<dbReference type="HOGENOM" id="CLU_101405_1_1_6"/>
<dbReference type="PANTHER" id="PTHR35812">
    <property type="entry name" value="LIPOPROTEIN"/>
    <property type="match status" value="1"/>
</dbReference>
<name>I3Y7M4_THIV6</name>
<proteinExistence type="predicted"/>
<dbReference type="AlphaFoldDB" id="I3Y7M4"/>
<feature type="chain" id="PRO_5003682950" description="Lcl C-terminal domain-containing protein" evidence="1">
    <location>
        <begin position="27"/>
        <end position="189"/>
    </location>
</feature>
<dbReference type="OrthoDB" id="9793251at2"/>
<evidence type="ECO:0000256" key="1">
    <source>
        <dbReference type="SAM" id="SignalP"/>
    </source>
</evidence>
<dbReference type="eggNOG" id="COG3209">
    <property type="taxonomic scope" value="Bacteria"/>
</dbReference>
<accession>I3Y7M4</accession>
<evidence type="ECO:0000313" key="4">
    <source>
        <dbReference type="Proteomes" id="UP000006062"/>
    </source>
</evidence>
<dbReference type="KEGG" id="tvi:Thivi_0957"/>
<protein>
    <recommendedName>
        <fullName evidence="2">Lcl C-terminal domain-containing protein</fullName>
    </recommendedName>
</protein>